<name>A0A939QI97_9MICO</name>
<dbReference type="RefSeq" id="WP_208235723.1">
    <property type="nucleotide sequence ID" value="NZ_BAAAQU010000001.1"/>
</dbReference>
<evidence type="ECO:0000259" key="3">
    <source>
        <dbReference type="Pfam" id="PF00534"/>
    </source>
</evidence>
<accession>A0A939QI97</accession>
<reference evidence="4" key="1">
    <citation type="submission" date="2021-03" db="EMBL/GenBank/DDBJ databases">
        <title>Leucobacter chromiisoli sp. nov., isolated from chromium-containing soil of chemical plant.</title>
        <authorList>
            <person name="Xu Z."/>
        </authorList>
    </citation>
    <scope>NUCLEOTIDE SEQUENCE</scope>
    <source>
        <strain evidence="4">K 70/01</strain>
    </source>
</reference>
<evidence type="ECO:0000313" key="4">
    <source>
        <dbReference type="EMBL" id="MBO2988386.1"/>
    </source>
</evidence>
<dbReference type="SUPFAM" id="SSF53756">
    <property type="entry name" value="UDP-Glycosyltransferase/glycogen phosphorylase"/>
    <property type="match status" value="1"/>
</dbReference>
<evidence type="ECO:0000313" key="5">
    <source>
        <dbReference type="Proteomes" id="UP000668403"/>
    </source>
</evidence>
<dbReference type="Pfam" id="PF00534">
    <property type="entry name" value="Glycos_transf_1"/>
    <property type="match status" value="1"/>
</dbReference>
<gene>
    <name evidence="4" type="ORF">J4H85_00035</name>
</gene>
<dbReference type="PANTHER" id="PTHR12526">
    <property type="entry name" value="GLYCOSYLTRANSFERASE"/>
    <property type="match status" value="1"/>
</dbReference>
<dbReference type="Proteomes" id="UP000668403">
    <property type="component" value="Unassembled WGS sequence"/>
</dbReference>
<protein>
    <submittedName>
        <fullName evidence="4">Glycosyltransferase</fullName>
    </submittedName>
</protein>
<dbReference type="AlphaFoldDB" id="A0A939QI97"/>
<dbReference type="GO" id="GO:0016757">
    <property type="term" value="F:glycosyltransferase activity"/>
    <property type="evidence" value="ECO:0007669"/>
    <property type="project" value="UniProtKB-KW"/>
</dbReference>
<dbReference type="PANTHER" id="PTHR12526:SF629">
    <property type="entry name" value="TEICHURONIC ACID BIOSYNTHESIS GLYCOSYLTRANSFERASE TUAH-RELATED"/>
    <property type="match status" value="1"/>
</dbReference>
<keyword evidence="1" id="KW-0328">Glycosyltransferase</keyword>
<evidence type="ECO:0000256" key="2">
    <source>
        <dbReference type="ARBA" id="ARBA00022679"/>
    </source>
</evidence>
<dbReference type="Gene3D" id="3.40.50.2000">
    <property type="entry name" value="Glycogen Phosphorylase B"/>
    <property type="match status" value="2"/>
</dbReference>
<dbReference type="InterPro" id="IPR001296">
    <property type="entry name" value="Glyco_trans_1"/>
</dbReference>
<evidence type="ECO:0000256" key="1">
    <source>
        <dbReference type="ARBA" id="ARBA00022676"/>
    </source>
</evidence>
<organism evidence="4 5">
    <name type="scientific">Leucobacter tardus</name>
    <dbReference type="NCBI Taxonomy" id="501483"/>
    <lineage>
        <taxon>Bacteria</taxon>
        <taxon>Bacillati</taxon>
        <taxon>Actinomycetota</taxon>
        <taxon>Actinomycetes</taxon>
        <taxon>Micrococcales</taxon>
        <taxon>Microbacteriaceae</taxon>
        <taxon>Leucobacter</taxon>
    </lineage>
</organism>
<keyword evidence="5" id="KW-1185">Reference proteome</keyword>
<proteinExistence type="predicted"/>
<dbReference type="EMBL" id="JAGFBF010000001">
    <property type="protein sequence ID" value="MBO2988386.1"/>
    <property type="molecule type" value="Genomic_DNA"/>
</dbReference>
<comment type="caution">
    <text evidence="4">The sequence shown here is derived from an EMBL/GenBank/DDBJ whole genome shotgun (WGS) entry which is preliminary data.</text>
</comment>
<feature type="domain" description="Glycosyl transferase family 1" evidence="3">
    <location>
        <begin position="248"/>
        <end position="401"/>
    </location>
</feature>
<sequence length="434" mass="47262">MARDGSPVRRLGRPGRGHSFLVLITGSFPATTGDYSFIRHEIEELASRFDRVLIYSFRPVEGATAELPSNARYLGALSRTPKIGIIAALLSPPRLAAAARALRREARSGRMRGHVPLVIGNILTGERFARTVEGGLRRAGASSDSRVSVYSFWGSHGALALPFLPKRFRRVARLHRFDLYEGVGGRLPLRASIFGSVDALLSISENGRQYLLDRFGALIPAGVLSVLRLGTADHGVGPQPTPLTERLEHEPIKVVSCSSVIDVKRVDSLIPALELIARDYRVHWTHFGSGRDMSALAEEVRAAQSRTPWLKVDLRGQTENSDVLAYYRETAIDVFVNVSDSEGVPVSIMEALSFGIPAVATDVGGTGEIVGAELGSGILLQPRPDAGELAEALHSTVRDRASLHPRIIWERLSDARVSGMQIADMVALWTEESR</sequence>
<keyword evidence="2" id="KW-0808">Transferase</keyword>